<reference evidence="10" key="1">
    <citation type="submission" date="2020-12" db="EMBL/GenBank/DDBJ databases">
        <title>WGS assembly of Carya illinoinensis cv. Pawnee.</title>
        <authorList>
            <person name="Platts A."/>
            <person name="Shu S."/>
            <person name="Wright S."/>
            <person name="Barry K."/>
            <person name="Edger P."/>
            <person name="Pires J.C."/>
            <person name="Schmutz J."/>
        </authorList>
    </citation>
    <scope>NUCLEOTIDE SEQUENCE</scope>
    <source>
        <tissue evidence="10">Leaf</tissue>
    </source>
</reference>
<dbReference type="GO" id="GO:0034220">
    <property type="term" value="P:monoatomic ion transmembrane transport"/>
    <property type="evidence" value="ECO:0007669"/>
    <property type="project" value="UniProtKB-KW"/>
</dbReference>
<keyword evidence="5 9" id="KW-1133">Transmembrane helix</keyword>
<evidence type="ECO:0000313" key="10">
    <source>
        <dbReference type="EMBL" id="KAG6647649.1"/>
    </source>
</evidence>
<dbReference type="EMBL" id="CM031815">
    <property type="protein sequence ID" value="KAG6647649.1"/>
    <property type="molecule type" value="Genomic_DNA"/>
</dbReference>
<dbReference type="GO" id="GO:0016020">
    <property type="term" value="C:membrane"/>
    <property type="evidence" value="ECO:0007669"/>
    <property type="project" value="UniProtKB-SubCell"/>
</dbReference>
<feature type="transmembrane region" description="Helical" evidence="9">
    <location>
        <begin position="149"/>
        <end position="167"/>
    </location>
</feature>
<evidence type="ECO:0000256" key="7">
    <source>
        <dbReference type="ARBA" id="ARBA00023136"/>
    </source>
</evidence>
<keyword evidence="6" id="KW-0406">Ion transport</keyword>
<keyword evidence="7 9" id="KW-0472">Membrane</keyword>
<evidence type="ECO:0008006" key="13">
    <source>
        <dbReference type="Google" id="ProtNLM"/>
    </source>
</evidence>
<evidence type="ECO:0000256" key="5">
    <source>
        <dbReference type="ARBA" id="ARBA00022989"/>
    </source>
</evidence>
<reference evidence="11" key="2">
    <citation type="submission" date="2021-01" db="EMBL/GenBank/DDBJ databases">
        <authorList>
            <person name="Lovell J.T."/>
            <person name="Bentley N."/>
            <person name="Bhattarai G."/>
            <person name="Jenkins J.W."/>
            <person name="Sreedasyam A."/>
            <person name="Alarcon Y."/>
            <person name="Bock C."/>
            <person name="Boston L."/>
            <person name="Carlson J."/>
            <person name="Cervantes K."/>
            <person name="Clermont K."/>
            <person name="Krom N."/>
            <person name="Kubenka K."/>
            <person name="Mamidi S."/>
            <person name="Mattison C."/>
            <person name="Monteros M."/>
            <person name="Pisani C."/>
            <person name="Plott C."/>
            <person name="Rajasekar S."/>
            <person name="Rhein H.S."/>
            <person name="Rohla C."/>
            <person name="Song M."/>
            <person name="Hilaire R.S."/>
            <person name="Shu S."/>
            <person name="Wells L."/>
            <person name="Wang X."/>
            <person name="Webber J."/>
            <person name="Heerema R.J."/>
            <person name="Klein P."/>
            <person name="Conner P."/>
            <person name="Grauke L."/>
            <person name="Grimwood J."/>
            <person name="Schmutz J."/>
            <person name="Randall J.J."/>
        </authorList>
    </citation>
    <scope>NUCLEOTIDE SEQUENCE</scope>
    <source>
        <tissue evidence="11">Leaf</tissue>
    </source>
</reference>
<dbReference type="Proteomes" id="UP000811609">
    <property type="component" value="Chromosome 7"/>
</dbReference>
<dbReference type="GO" id="GO:0015743">
    <property type="term" value="P:malate transport"/>
    <property type="evidence" value="ECO:0007669"/>
    <property type="project" value="InterPro"/>
</dbReference>
<evidence type="ECO:0000256" key="8">
    <source>
        <dbReference type="ARBA" id="ARBA00023303"/>
    </source>
</evidence>
<keyword evidence="3" id="KW-0813">Transport</keyword>
<feature type="transmembrane region" description="Helical" evidence="9">
    <location>
        <begin position="118"/>
        <end position="137"/>
    </location>
</feature>
<dbReference type="EMBL" id="CM031831">
    <property type="protein sequence ID" value="KAG6703650.1"/>
    <property type="molecule type" value="Genomic_DNA"/>
</dbReference>
<dbReference type="AlphaFoldDB" id="A0A8T1PSY7"/>
<feature type="transmembrane region" description="Helical" evidence="9">
    <location>
        <begin position="6"/>
        <end position="29"/>
    </location>
</feature>
<keyword evidence="12" id="KW-1185">Reference proteome</keyword>
<evidence type="ECO:0000256" key="6">
    <source>
        <dbReference type="ARBA" id="ARBA00023065"/>
    </source>
</evidence>
<evidence type="ECO:0000256" key="4">
    <source>
        <dbReference type="ARBA" id="ARBA00022692"/>
    </source>
</evidence>
<feature type="transmembrane region" description="Helical" evidence="9">
    <location>
        <begin position="261"/>
        <end position="282"/>
    </location>
</feature>
<accession>A0A8T1PSY7</accession>
<dbReference type="Proteomes" id="UP000811246">
    <property type="component" value="Chromosome 7"/>
</dbReference>
<dbReference type="Pfam" id="PF11744">
    <property type="entry name" value="ALMT"/>
    <property type="match status" value="1"/>
</dbReference>
<keyword evidence="8" id="KW-0407">Ion channel</keyword>
<feature type="transmembrane region" description="Helical" evidence="9">
    <location>
        <begin position="230"/>
        <end position="249"/>
    </location>
</feature>
<dbReference type="InterPro" id="IPR020966">
    <property type="entry name" value="ALMT"/>
</dbReference>
<comment type="subcellular location">
    <subcellularLocation>
        <location evidence="1">Membrane</location>
        <topology evidence="1">Multi-pass membrane protein</topology>
    </subcellularLocation>
</comment>
<evidence type="ECO:0000313" key="12">
    <source>
        <dbReference type="Proteomes" id="UP000811609"/>
    </source>
</evidence>
<evidence type="ECO:0000256" key="1">
    <source>
        <dbReference type="ARBA" id="ARBA00004141"/>
    </source>
</evidence>
<protein>
    <recommendedName>
        <fullName evidence="13">Aluminum-activated malate transporter</fullName>
    </recommendedName>
</protein>
<evidence type="ECO:0000256" key="3">
    <source>
        <dbReference type="ARBA" id="ARBA00022448"/>
    </source>
</evidence>
<evidence type="ECO:0000256" key="2">
    <source>
        <dbReference type="ARBA" id="ARBA00007079"/>
    </source>
</evidence>
<evidence type="ECO:0000313" key="11">
    <source>
        <dbReference type="EMBL" id="KAG6703650.1"/>
    </source>
</evidence>
<dbReference type="SMR" id="A0A8T1PSY7"/>
<dbReference type="PANTHER" id="PTHR31086">
    <property type="entry name" value="ALUMINUM-ACTIVATED MALATE TRANSPORTER 10"/>
    <property type="match status" value="1"/>
</dbReference>
<keyword evidence="4 9" id="KW-0812">Transmembrane</keyword>
<evidence type="ECO:0000256" key="9">
    <source>
        <dbReference type="SAM" id="Phobius"/>
    </source>
</evidence>
<organism evidence="10 12">
    <name type="scientific">Carya illinoinensis</name>
    <name type="common">Pecan</name>
    <dbReference type="NCBI Taxonomy" id="32201"/>
    <lineage>
        <taxon>Eukaryota</taxon>
        <taxon>Viridiplantae</taxon>
        <taxon>Streptophyta</taxon>
        <taxon>Embryophyta</taxon>
        <taxon>Tracheophyta</taxon>
        <taxon>Spermatophyta</taxon>
        <taxon>Magnoliopsida</taxon>
        <taxon>eudicotyledons</taxon>
        <taxon>Gunneridae</taxon>
        <taxon>Pentapetalae</taxon>
        <taxon>rosids</taxon>
        <taxon>fabids</taxon>
        <taxon>Fagales</taxon>
        <taxon>Juglandaceae</taxon>
        <taxon>Carya</taxon>
    </lineage>
</organism>
<name>A0A8T1PSY7_CARIL</name>
<comment type="caution">
    <text evidence="10">The sequence shown here is derived from an EMBL/GenBank/DDBJ whole genome shotgun (WGS) entry which is preliminary data.</text>
</comment>
<gene>
    <name evidence="10" type="ORF">CIPAW_07G092500</name>
    <name evidence="11" type="ORF">I3842_07G095200</name>
</gene>
<comment type="similarity">
    <text evidence="2">Belongs to the aromatic acid exporter (TC 2.A.85) family.</text>
</comment>
<feature type="transmembrane region" description="Helical" evidence="9">
    <location>
        <begin position="201"/>
        <end position="218"/>
    </location>
</feature>
<proteinExistence type="inferred from homology"/>
<sequence>MVPVPATFPIYLMFTDVMYIYMVSLQLILEHGSESSFQAKSRRSRKERIFIKTNMGSTVISIPDGEGVPDLEEKKKSHFSLQPIISYLREKKKVLKFSLPPIFSHLREEKTKHDLRKLIHSAKVGTALVLVSLLYLLDPLFKKVGENAMWAIMTVVVIFEFYAGATLSKGLNRGLGTILGGGLGCLAAALAQGVGGRVGDPIVVGVSVFIFAAAATYTRMVPSIKKRYDYGVMIFILTFNLVVVSGIRVQDVMKVARERLSTIGMGFAICIFISLFVFPVWASDELHHSFASKFEDLALSMEGCLEEYFSFMSEKGNQPKANFSSCKSILNSKTKDEALANFAKWEPWHGKFGLYYPWEKYLLIGEHLRELAATILSLKTCLQSPKQPTTQRETLKEPCEAVGSLLGWTLRELGESILKMRKCHAGVSIVPNLKSTRLELSSVLSSSPSKLMENGNDYGLAMATFVFLLMEVVEKVEEVAKEVEQLGEIAHFRTQLALICPSTLF</sequence>
<feature type="transmembrane region" description="Helical" evidence="9">
    <location>
        <begin position="174"/>
        <end position="195"/>
    </location>
</feature>